<feature type="transmembrane region" description="Helical" evidence="1">
    <location>
        <begin position="62"/>
        <end position="82"/>
    </location>
</feature>
<accession>A0A1D3E1I0</accession>
<dbReference type="eggNOG" id="ENOG502ZE1E">
    <property type="taxonomic scope" value="Bacteria"/>
</dbReference>
<keyword evidence="3" id="KW-1185">Reference proteome</keyword>
<organism evidence="2 3">
    <name type="scientific">Streptomyces thermolilacinus SPC6</name>
    <dbReference type="NCBI Taxonomy" id="1306406"/>
    <lineage>
        <taxon>Bacteria</taxon>
        <taxon>Bacillati</taxon>
        <taxon>Actinomycetota</taxon>
        <taxon>Actinomycetes</taxon>
        <taxon>Kitasatosporales</taxon>
        <taxon>Streptomycetaceae</taxon>
        <taxon>Streptomyces</taxon>
    </lineage>
</organism>
<evidence type="ECO:0008006" key="4">
    <source>
        <dbReference type="Google" id="ProtNLM"/>
    </source>
</evidence>
<name>A0A1D3E1I0_9ACTN</name>
<keyword evidence="1" id="KW-0472">Membrane</keyword>
<dbReference type="Proteomes" id="UP000095329">
    <property type="component" value="Unassembled WGS sequence"/>
</dbReference>
<comment type="caution">
    <text evidence="2">The sequence shown here is derived from an EMBL/GenBank/DDBJ whole genome shotgun (WGS) entry which is preliminary data.</text>
</comment>
<protein>
    <recommendedName>
        <fullName evidence="4">DUF4190 domain-containing protein</fullName>
    </recommendedName>
</protein>
<gene>
    <name evidence="2" type="ORF">J116_027835</name>
</gene>
<evidence type="ECO:0000256" key="1">
    <source>
        <dbReference type="SAM" id="Phobius"/>
    </source>
</evidence>
<keyword evidence="1" id="KW-0812">Transmembrane</keyword>
<feature type="transmembrane region" description="Helical" evidence="1">
    <location>
        <begin position="20"/>
        <end position="50"/>
    </location>
</feature>
<dbReference type="EMBL" id="ASHX02000001">
    <property type="protein sequence ID" value="OEJ98430.1"/>
    <property type="molecule type" value="Genomic_DNA"/>
</dbReference>
<proteinExistence type="predicted"/>
<evidence type="ECO:0000313" key="3">
    <source>
        <dbReference type="Proteomes" id="UP000095329"/>
    </source>
</evidence>
<dbReference type="OrthoDB" id="4241566at2"/>
<evidence type="ECO:0000313" key="2">
    <source>
        <dbReference type="EMBL" id="OEJ98430.1"/>
    </source>
</evidence>
<sequence>MSTQYGSQPTGQQHASTSNVLSIIAIVLGAVALLFLPIVFGAIGLVLAIVAKTVRRERLSTVALVVSAVGLVGGMILGALVAGA</sequence>
<dbReference type="RefSeq" id="WP_028964618.1">
    <property type="nucleotide sequence ID" value="NZ_ASHX02000001.1"/>
</dbReference>
<keyword evidence="1" id="KW-1133">Transmembrane helix</keyword>
<dbReference type="AlphaFoldDB" id="A0A1D3E1I0"/>
<reference evidence="2 3" key="1">
    <citation type="journal article" date="2013" name="Genome Announc.">
        <title>Genome Sequence of Streptomyces violaceusniger Strain SPC6, a Halotolerant Streptomycete That Exhibits Rapid Growth and Development.</title>
        <authorList>
            <person name="Chen X."/>
            <person name="Zhang B."/>
            <person name="Zhang W."/>
            <person name="Wu X."/>
            <person name="Zhang M."/>
            <person name="Chen T."/>
            <person name="Liu G."/>
            <person name="Dyson P."/>
        </authorList>
    </citation>
    <scope>NUCLEOTIDE SEQUENCE [LARGE SCALE GENOMIC DNA]</scope>
    <source>
        <strain evidence="2 3">SPC6</strain>
    </source>
</reference>